<comment type="caution">
    <text evidence="3">The sequence shown here is derived from an EMBL/GenBank/DDBJ whole genome shotgun (WGS) entry which is preliminary data.</text>
</comment>
<sequence length="339" mass="34014">MRRPLKPAVGLTCLVALACGGCSSGGNGSTTAAGAPAAGASAPSSGTSSTPFHPYVSATTATDTDATGSPSTYNLEFVLSDGSGCAPKWSGTYPVGNSAVKSRISALKESGAGVRVSFGGAAGTDLSQTCDSAAALAEAYGKALDAADATQADFDIEGKALTDSASIALRSRAIAILQKERADLKVSFTLPVTPSGLTDDGLAVLGSADDNDVKVSTVNIMAMNYGTSYSGDMGDYAISAAKAAHGQLKDVFASTDDDAWHGLALTAMIGVNDVPGETFTLSDAADVRSFAEDKGLAWVSMWATFRDRPCDGGTSSGGARPDCSGVDQEKGAFAKALAG</sequence>
<feature type="region of interest" description="Disordered" evidence="1">
    <location>
        <begin position="30"/>
        <end position="49"/>
    </location>
</feature>
<feature type="signal peptide" evidence="2">
    <location>
        <begin position="1"/>
        <end position="18"/>
    </location>
</feature>
<name>A0ABS2VZM8_STRAS</name>
<evidence type="ECO:0000313" key="4">
    <source>
        <dbReference type="Proteomes" id="UP000788262"/>
    </source>
</evidence>
<dbReference type="PANTHER" id="PTHR42976:SF1">
    <property type="entry name" value="GH18 DOMAIN-CONTAINING PROTEIN-RELATED"/>
    <property type="match status" value="1"/>
</dbReference>
<dbReference type="PANTHER" id="PTHR42976">
    <property type="entry name" value="BIFUNCTIONAL CHITINASE/LYSOZYME-RELATED"/>
    <property type="match status" value="1"/>
</dbReference>
<dbReference type="SUPFAM" id="SSF51445">
    <property type="entry name" value="(Trans)glycosidases"/>
    <property type="match status" value="1"/>
</dbReference>
<keyword evidence="2" id="KW-0732">Signal</keyword>
<accession>A0ABS2VZM8</accession>
<evidence type="ECO:0000256" key="1">
    <source>
        <dbReference type="SAM" id="MobiDB-lite"/>
    </source>
</evidence>
<evidence type="ECO:0000256" key="2">
    <source>
        <dbReference type="SAM" id="SignalP"/>
    </source>
</evidence>
<feature type="chain" id="PRO_5046937085" evidence="2">
    <location>
        <begin position="19"/>
        <end position="339"/>
    </location>
</feature>
<gene>
    <name evidence="3" type="ORF">JS756_30935</name>
</gene>
<evidence type="ECO:0000313" key="3">
    <source>
        <dbReference type="EMBL" id="MBN0048441.1"/>
    </source>
</evidence>
<dbReference type="CDD" id="cd06543">
    <property type="entry name" value="GH18_PF-ChiA-like"/>
    <property type="match status" value="1"/>
</dbReference>
<dbReference type="InterPro" id="IPR052750">
    <property type="entry name" value="GH18_Chitinase"/>
</dbReference>
<dbReference type="Gene3D" id="3.20.20.80">
    <property type="entry name" value="Glycosidases"/>
    <property type="match status" value="1"/>
</dbReference>
<dbReference type="InterPro" id="IPR017853">
    <property type="entry name" value="GH"/>
</dbReference>
<dbReference type="Proteomes" id="UP000788262">
    <property type="component" value="Unassembled WGS sequence"/>
</dbReference>
<dbReference type="EMBL" id="JAFFZS010000039">
    <property type="protein sequence ID" value="MBN0048441.1"/>
    <property type="molecule type" value="Genomic_DNA"/>
</dbReference>
<protein>
    <submittedName>
        <fullName evidence="3">Chitinase</fullName>
    </submittedName>
</protein>
<keyword evidence="4" id="KW-1185">Reference proteome</keyword>
<dbReference type="RefSeq" id="WP_205386573.1">
    <property type="nucleotide sequence ID" value="NZ_JAFFZS010000039.1"/>
</dbReference>
<organism evidence="3 4">
    <name type="scientific">Streptomyces actuosus</name>
    <dbReference type="NCBI Taxonomy" id="1885"/>
    <lineage>
        <taxon>Bacteria</taxon>
        <taxon>Bacillati</taxon>
        <taxon>Actinomycetota</taxon>
        <taxon>Actinomycetes</taxon>
        <taxon>Kitasatosporales</taxon>
        <taxon>Streptomycetaceae</taxon>
        <taxon>Streptomyces</taxon>
    </lineage>
</organism>
<reference evidence="3 4" key="1">
    <citation type="submission" date="2021-02" db="EMBL/GenBank/DDBJ databases">
        <title>Whole genome sequencing of Streptomyces actuosus VRA1.</title>
        <authorList>
            <person name="Sen G."/>
            <person name="Sen A."/>
        </authorList>
    </citation>
    <scope>NUCLEOTIDE SEQUENCE [LARGE SCALE GENOMIC DNA]</scope>
    <source>
        <strain evidence="3 4">VRA1</strain>
    </source>
</reference>
<proteinExistence type="predicted"/>
<dbReference type="PROSITE" id="PS51257">
    <property type="entry name" value="PROKAR_LIPOPROTEIN"/>
    <property type="match status" value="1"/>
</dbReference>